<evidence type="ECO:0000256" key="4">
    <source>
        <dbReference type="ARBA" id="ARBA00022927"/>
    </source>
</evidence>
<evidence type="ECO:0000259" key="7">
    <source>
        <dbReference type="PROSITE" id="PS50166"/>
    </source>
</evidence>
<dbReference type="SUPFAM" id="SSF48371">
    <property type="entry name" value="ARM repeat"/>
    <property type="match status" value="1"/>
</dbReference>
<sequence>MSCDSAATLLSLLDGLTSSNADLRRSAEGTLAERETLPGFQTTLCRLAVDPSQSVPMRQLSLTIVKRNVRSRWTELTVDEQNEVRSVLAEDLFEPNSTVRKLVHACAAQCAAQTSLQGWEPVLDRVVQTMQDPTAQGERRSICFDMLQVFQDEAGPEVAGHLLHLEGSLRALAMDTNIPLVARWKALDLFSTSAAIVAEQATSKAQRNELAVGMLKGWLPVVEGMARSGDVLAVLAAVRAVSKLLQRLGSAMKPMLEAVMEPVCEFIRGGQVQYVNLVVNSEEGGIDEEEDGGPTTLLVQFCELLSSVVSKAKLRPIVKGKTAAILELLAPYCQVTESQMAEWSDDPATFLANEDDDFAALTVRLSAEGMAAEMIESFSSEAFKAIIDVATGLVTAGAASTANPYSWKKTEVGLLMTGWACEAINHHGEQKKPIGQVDNLVKVAAGIVGQEDSPPFLRLRGLALLAKICEYMKASFTADCYTILQHSLEAMQAKNHICLRLIATRAFCKYLKICAPQRPEECNALLLSGGGFQSIGSLMNWSGEGLADESMHLCIEALTSITRYSPKSIVAVGDDFLGLTMSLWDRAAMDPLVHLQVLDLLSCACGVDRSLLGKVSSTVTPKIRQCLSNPDEYESHTVGSSIELLSILLKRSSVPYPEDMWLCVQQLLSLCLHTTDAPLIQNACDTLLYVVRRAPMGQLEQAKTRVLSTLERLLDANELDDSAAMFAGPLITCVVERMGSALGPQFMQAMLQRLLAARAQHLVQSLLVVFARLAHANPVGVVDTMAGFSVPLEGKAATGLEALMAMWCVTAPKVAARDSRTILFTALIKLIDSRAPALLGVRTRTPLPVRLIEVLTAGLEYEVKRDRQRSHVRGATLLNDNGHMGGSEDDDEEDDEEEISEEDAYNEILGQLEDYAGDSDSEDDMDEEDEEIRDPLLEGVVLKMAILEAFRRWEAESHPWFAECPAEVKERLSKAIPKAVQQLKESGGQA</sequence>
<dbReference type="InterPro" id="IPR001494">
    <property type="entry name" value="Importin-beta_N"/>
</dbReference>
<evidence type="ECO:0000256" key="5">
    <source>
        <dbReference type="ARBA" id="ARBA00023242"/>
    </source>
</evidence>
<dbReference type="GO" id="GO:0006606">
    <property type="term" value="P:protein import into nucleus"/>
    <property type="evidence" value="ECO:0007669"/>
    <property type="project" value="TreeGrafter"/>
</dbReference>
<keyword evidence="9" id="KW-1185">Reference proteome</keyword>
<dbReference type="GeneID" id="9061844"/>
<dbReference type="InParanoid" id="C5KK47"/>
<evidence type="ECO:0000313" key="8">
    <source>
        <dbReference type="EMBL" id="EER14959.1"/>
    </source>
</evidence>
<dbReference type="InterPro" id="IPR058669">
    <property type="entry name" value="TPR_IPO7/11-like"/>
</dbReference>
<dbReference type="OrthoDB" id="431626at2759"/>
<dbReference type="Pfam" id="PF25018">
    <property type="entry name" value="HEAT_IPO9_c"/>
    <property type="match status" value="1"/>
</dbReference>
<dbReference type="Proteomes" id="UP000007800">
    <property type="component" value="Unassembled WGS sequence"/>
</dbReference>
<dbReference type="InterPro" id="IPR011989">
    <property type="entry name" value="ARM-like"/>
</dbReference>
<dbReference type="InterPro" id="IPR016024">
    <property type="entry name" value="ARM-type_fold"/>
</dbReference>
<evidence type="ECO:0000256" key="3">
    <source>
        <dbReference type="ARBA" id="ARBA00022448"/>
    </source>
</evidence>
<accession>C5KK47</accession>
<name>C5KK47_PERM5</name>
<keyword evidence="5" id="KW-0539">Nucleus</keyword>
<dbReference type="RefSeq" id="XP_002783163.1">
    <property type="nucleotide sequence ID" value="XM_002783117.1"/>
</dbReference>
<evidence type="ECO:0000256" key="1">
    <source>
        <dbReference type="ARBA" id="ARBA00004123"/>
    </source>
</evidence>
<dbReference type="Gene3D" id="1.25.10.10">
    <property type="entry name" value="Leucine-rich Repeat Variant"/>
    <property type="match status" value="2"/>
</dbReference>
<protein>
    <recommendedName>
        <fullName evidence="7">Importin N-terminal domain-containing protein</fullName>
    </recommendedName>
</protein>
<dbReference type="GO" id="GO:0005635">
    <property type="term" value="C:nuclear envelope"/>
    <property type="evidence" value="ECO:0007669"/>
    <property type="project" value="TreeGrafter"/>
</dbReference>
<dbReference type="PANTHER" id="PTHR10997">
    <property type="entry name" value="IMPORTIN-7, 8, 11"/>
    <property type="match status" value="1"/>
</dbReference>
<dbReference type="GO" id="GO:0005829">
    <property type="term" value="C:cytosol"/>
    <property type="evidence" value="ECO:0007669"/>
    <property type="project" value="TreeGrafter"/>
</dbReference>
<feature type="domain" description="Importin N-terminal" evidence="7">
    <location>
        <begin position="27"/>
        <end position="94"/>
    </location>
</feature>
<dbReference type="PROSITE" id="PS50166">
    <property type="entry name" value="IMPORTIN_B_NT"/>
    <property type="match status" value="1"/>
</dbReference>
<dbReference type="EMBL" id="GG673688">
    <property type="protein sequence ID" value="EER14959.1"/>
    <property type="molecule type" value="Genomic_DNA"/>
</dbReference>
<gene>
    <name evidence="8" type="ORF">Pmar_PMAR023283</name>
</gene>
<dbReference type="AlphaFoldDB" id="C5KK47"/>
<proteinExistence type="inferred from homology"/>
<feature type="compositionally biased region" description="Acidic residues" evidence="6">
    <location>
        <begin position="887"/>
        <end position="898"/>
    </location>
</feature>
<dbReference type="InterPro" id="IPR056840">
    <property type="entry name" value="HEAT_IPO9_central"/>
</dbReference>
<keyword evidence="3" id="KW-0813">Transport</keyword>
<comment type="similarity">
    <text evidence="2">Belongs to the importin beta family.</text>
</comment>
<comment type="subcellular location">
    <subcellularLocation>
        <location evidence="1">Nucleus</location>
    </subcellularLocation>
</comment>
<evidence type="ECO:0000313" key="9">
    <source>
        <dbReference type="Proteomes" id="UP000007800"/>
    </source>
</evidence>
<dbReference type="OMA" id="FINCIVT"/>
<dbReference type="Pfam" id="PF03810">
    <property type="entry name" value="IBN_N"/>
    <property type="match status" value="1"/>
</dbReference>
<reference evidence="8 9" key="1">
    <citation type="submission" date="2008-07" db="EMBL/GenBank/DDBJ databases">
        <authorList>
            <person name="El-Sayed N."/>
            <person name="Caler E."/>
            <person name="Inman J."/>
            <person name="Amedeo P."/>
            <person name="Hass B."/>
            <person name="Wortman J."/>
        </authorList>
    </citation>
    <scope>NUCLEOTIDE SEQUENCE [LARGE SCALE GENOMIC DNA]</scope>
    <source>
        <strain evidence="9">ATCC 50983 / TXsc</strain>
    </source>
</reference>
<evidence type="ECO:0000256" key="6">
    <source>
        <dbReference type="SAM" id="MobiDB-lite"/>
    </source>
</evidence>
<evidence type="ECO:0000256" key="2">
    <source>
        <dbReference type="ARBA" id="ARBA00007991"/>
    </source>
</evidence>
<dbReference type="Pfam" id="PF25758">
    <property type="entry name" value="TPR_IPO11"/>
    <property type="match status" value="1"/>
</dbReference>
<feature type="region of interest" description="Disordered" evidence="6">
    <location>
        <begin position="872"/>
        <end position="898"/>
    </location>
</feature>
<dbReference type="GO" id="GO:0031267">
    <property type="term" value="F:small GTPase binding"/>
    <property type="evidence" value="ECO:0007669"/>
    <property type="project" value="InterPro"/>
</dbReference>
<keyword evidence="4" id="KW-0653">Protein transport</keyword>
<organism evidence="9">
    <name type="scientific">Perkinsus marinus (strain ATCC 50983 / TXsc)</name>
    <dbReference type="NCBI Taxonomy" id="423536"/>
    <lineage>
        <taxon>Eukaryota</taxon>
        <taxon>Sar</taxon>
        <taxon>Alveolata</taxon>
        <taxon>Perkinsozoa</taxon>
        <taxon>Perkinsea</taxon>
        <taxon>Perkinsida</taxon>
        <taxon>Perkinsidae</taxon>
        <taxon>Perkinsus</taxon>
    </lineage>
</organism>
<dbReference type="PANTHER" id="PTHR10997:SF9">
    <property type="entry name" value="IMPORTIN-9"/>
    <property type="match status" value="1"/>
</dbReference>